<sequence length="323" mass="35821">MANKFVFLPPQSDLFEAWIPRLLDSAPGWEISAPATEADALKELPDADAAFGTMTPELLAAAPNLRWLQAPAAAPAAGFYFDELVDHPTKVTNMREIYNDHISIQILGYILNFTKHYNVYRDQQNERKYEVLQAPYHDIFLPESTVLIVGVGGIGAETARLCKAVGMNVLGIDARREDKPEWVDDMFTPDQLDDQLPKADFVVLTIPHTPSTEGLFDSSKFALMKNSAKFINIGRGMTTKLDDLNEALRSGVIGGAALDVYEIEPLPADHALWDAPNTILTPHTAAVGGANLTERRYEIVLDNFRHFAAGEPLRNEVDKANWF</sequence>
<evidence type="ECO:0000256" key="1">
    <source>
        <dbReference type="ARBA" id="ARBA00023002"/>
    </source>
</evidence>
<keyword evidence="1" id="KW-0560">Oxidoreductase</keyword>
<protein>
    <submittedName>
        <fullName evidence="5">D-2-hydroxyacid dehydrogenase</fullName>
    </submittedName>
</protein>
<gene>
    <name evidence="4" type="ORF">GKO46_11515</name>
    <name evidence="5" type="ORF">GKO48_10020</name>
</gene>
<keyword evidence="2" id="KW-0520">NAD</keyword>
<organism evidence="5 6">
    <name type="scientific">Candidatus Lucifugimonas marina</name>
    <dbReference type="NCBI Taxonomy" id="3038979"/>
    <lineage>
        <taxon>Bacteria</taxon>
        <taxon>Bacillati</taxon>
        <taxon>Chloroflexota</taxon>
        <taxon>Dehalococcoidia</taxon>
        <taxon>SAR202 cluster</taxon>
        <taxon>Candidatus Lucifugimonadales</taxon>
        <taxon>Candidatus Lucifugimonadaceae</taxon>
        <taxon>Candidatus Lucifugimonas</taxon>
    </lineage>
</organism>
<dbReference type="PANTHER" id="PTHR43333">
    <property type="entry name" value="2-HACID_DH_C DOMAIN-CONTAINING PROTEIN"/>
    <property type="match status" value="1"/>
</dbReference>
<dbReference type="SUPFAM" id="SSF52283">
    <property type="entry name" value="Formate/glycerate dehydrogenase catalytic domain-like"/>
    <property type="match status" value="1"/>
</dbReference>
<dbReference type="Proteomes" id="UP001321249">
    <property type="component" value="Unassembled WGS sequence"/>
</dbReference>
<dbReference type="GO" id="GO:0051287">
    <property type="term" value="F:NAD binding"/>
    <property type="evidence" value="ECO:0007669"/>
    <property type="project" value="InterPro"/>
</dbReference>
<accession>A0AAJ6CTU7</accession>
<evidence type="ECO:0000256" key="2">
    <source>
        <dbReference type="ARBA" id="ARBA00023027"/>
    </source>
</evidence>
<name>A0AAJ6CTU7_9CHLR</name>
<reference evidence="6 7" key="1">
    <citation type="submission" date="2019-11" db="EMBL/GenBank/DDBJ databases">
        <authorList>
            <person name="Cho J.-C."/>
        </authorList>
    </citation>
    <scope>NUCLEOTIDE SEQUENCE [LARGE SCALE GENOMIC DNA]</scope>
    <source>
        <strain evidence="5 6">JH1073</strain>
        <strain evidence="4 7">JH702</strain>
    </source>
</reference>
<dbReference type="InterPro" id="IPR036291">
    <property type="entry name" value="NAD(P)-bd_dom_sf"/>
</dbReference>
<proteinExistence type="predicted"/>
<dbReference type="CDD" id="cd05300">
    <property type="entry name" value="2-Hacid_dh_1"/>
    <property type="match status" value="1"/>
</dbReference>
<evidence type="ECO:0000313" key="7">
    <source>
        <dbReference type="Proteomes" id="UP001321249"/>
    </source>
</evidence>
<reference evidence="6" key="3">
    <citation type="submission" date="2023-06" db="EMBL/GenBank/DDBJ databases">
        <title>Pangenomics reveal diversification of enzyme families and niche specialization in globally abundant SAR202 bacteria.</title>
        <authorList>
            <person name="Saw J.H.W."/>
        </authorList>
    </citation>
    <scope>NUCLEOTIDE SEQUENCE [LARGE SCALE GENOMIC DNA]</scope>
    <source>
        <strain evidence="6">JH1073</strain>
    </source>
</reference>
<dbReference type="EMBL" id="WMBE01000003">
    <property type="protein sequence ID" value="MDG0867695.1"/>
    <property type="molecule type" value="Genomic_DNA"/>
</dbReference>
<evidence type="ECO:0000313" key="6">
    <source>
        <dbReference type="Proteomes" id="UP001219901"/>
    </source>
</evidence>
<keyword evidence="6" id="KW-1185">Reference proteome</keyword>
<dbReference type="RefSeq" id="WP_342826307.1">
    <property type="nucleotide sequence ID" value="NZ_CP046146.1"/>
</dbReference>
<reference evidence="5" key="2">
    <citation type="journal article" date="2023" name="Nat. Commun.">
        <title>Cultivation of marine bacteria of the SAR202 clade.</title>
        <authorList>
            <person name="Lim Y."/>
            <person name="Seo J.H."/>
            <person name="Giovannoni S.J."/>
            <person name="Kang I."/>
            <person name="Cho J.C."/>
        </authorList>
    </citation>
    <scope>NUCLEOTIDE SEQUENCE</scope>
    <source>
        <strain evidence="5">JH1073</strain>
    </source>
</reference>
<dbReference type="SUPFAM" id="SSF51735">
    <property type="entry name" value="NAD(P)-binding Rossmann-fold domains"/>
    <property type="match status" value="1"/>
</dbReference>
<evidence type="ECO:0000259" key="3">
    <source>
        <dbReference type="Pfam" id="PF02826"/>
    </source>
</evidence>
<dbReference type="Pfam" id="PF02826">
    <property type="entry name" value="2-Hacid_dh_C"/>
    <property type="match status" value="1"/>
</dbReference>
<evidence type="ECO:0000313" key="5">
    <source>
        <dbReference type="EMBL" id="WFG39937.1"/>
    </source>
</evidence>
<dbReference type="GO" id="GO:0016491">
    <property type="term" value="F:oxidoreductase activity"/>
    <property type="evidence" value="ECO:0007669"/>
    <property type="project" value="UniProtKB-KW"/>
</dbReference>
<dbReference type="Proteomes" id="UP001219901">
    <property type="component" value="Chromosome"/>
</dbReference>
<feature type="domain" description="D-isomer specific 2-hydroxyacid dehydrogenase NAD-binding" evidence="3">
    <location>
        <begin position="108"/>
        <end position="285"/>
    </location>
</feature>
<evidence type="ECO:0000313" key="4">
    <source>
        <dbReference type="EMBL" id="MDG0867695.1"/>
    </source>
</evidence>
<dbReference type="Gene3D" id="3.40.50.720">
    <property type="entry name" value="NAD(P)-binding Rossmann-like Domain"/>
    <property type="match status" value="2"/>
</dbReference>
<dbReference type="PANTHER" id="PTHR43333:SF1">
    <property type="entry name" value="D-ISOMER SPECIFIC 2-HYDROXYACID DEHYDROGENASE NAD-BINDING DOMAIN-CONTAINING PROTEIN"/>
    <property type="match status" value="1"/>
</dbReference>
<dbReference type="EMBL" id="CP046147">
    <property type="protein sequence ID" value="WFG39937.1"/>
    <property type="molecule type" value="Genomic_DNA"/>
</dbReference>
<dbReference type="InterPro" id="IPR006140">
    <property type="entry name" value="D-isomer_DH_NAD-bd"/>
</dbReference>
<dbReference type="AlphaFoldDB" id="A0AAJ6CTU7"/>